<comment type="caution">
    <text evidence="1">The sequence shown here is derived from an EMBL/GenBank/DDBJ whole genome shotgun (WGS) entry which is preliminary data.</text>
</comment>
<accession>A0A9N9FN27</accession>
<keyword evidence="2" id="KW-1185">Reference proteome</keyword>
<dbReference type="AlphaFoldDB" id="A0A9N9FN27"/>
<evidence type="ECO:0000313" key="2">
    <source>
        <dbReference type="Proteomes" id="UP000789405"/>
    </source>
</evidence>
<evidence type="ECO:0000313" key="1">
    <source>
        <dbReference type="EMBL" id="CAG8547971.1"/>
    </source>
</evidence>
<proteinExistence type="predicted"/>
<organism evidence="1 2">
    <name type="scientific">Dentiscutata erythropus</name>
    <dbReference type="NCBI Taxonomy" id="1348616"/>
    <lineage>
        <taxon>Eukaryota</taxon>
        <taxon>Fungi</taxon>
        <taxon>Fungi incertae sedis</taxon>
        <taxon>Mucoromycota</taxon>
        <taxon>Glomeromycotina</taxon>
        <taxon>Glomeromycetes</taxon>
        <taxon>Diversisporales</taxon>
        <taxon>Gigasporaceae</taxon>
        <taxon>Dentiscutata</taxon>
    </lineage>
</organism>
<dbReference type="EMBL" id="CAJVPY010002084">
    <property type="protein sequence ID" value="CAG8547971.1"/>
    <property type="molecule type" value="Genomic_DNA"/>
</dbReference>
<dbReference type="Proteomes" id="UP000789405">
    <property type="component" value="Unassembled WGS sequence"/>
</dbReference>
<name>A0A9N9FN27_9GLOM</name>
<protein>
    <submittedName>
        <fullName evidence="1">14325_t:CDS:1</fullName>
    </submittedName>
</protein>
<gene>
    <name evidence="1" type="ORF">DERYTH_LOCUS5126</name>
</gene>
<sequence>MLAINAFKIQFNTNIEFIFSDYEVDVIPSPIRNVLDRLG</sequence>
<reference evidence="1" key="1">
    <citation type="submission" date="2021-06" db="EMBL/GenBank/DDBJ databases">
        <authorList>
            <person name="Kallberg Y."/>
            <person name="Tangrot J."/>
            <person name="Rosling A."/>
        </authorList>
    </citation>
    <scope>NUCLEOTIDE SEQUENCE</scope>
    <source>
        <strain evidence="1">MA453B</strain>
    </source>
</reference>